<accession>A0A5N5W8N3</accession>
<keyword evidence="2" id="KW-1185">Reference proteome</keyword>
<dbReference type="InterPro" id="IPR039261">
    <property type="entry name" value="FNR_nucleotide-bd"/>
</dbReference>
<organism evidence="1 2">
    <name type="scientific">Streptomyces mobaraensis</name>
    <name type="common">Streptoverticillium mobaraense</name>
    <dbReference type="NCBI Taxonomy" id="35621"/>
    <lineage>
        <taxon>Bacteria</taxon>
        <taxon>Bacillati</taxon>
        <taxon>Actinomycetota</taxon>
        <taxon>Actinomycetes</taxon>
        <taxon>Kitasatosporales</taxon>
        <taxon>Streptomycetaceae</taxon>
        <taxon>Streptomyces</taxon>
    </lineage>
</organism>
<dbReference type="Proteomes" id="UP000327000">
    <property type="component" value="Unassembled WGS sequence"/>
</dbReference>
<protein>
    <submittedName>
        <fullName evidence="1">Uncharacterized protein</fullName>
    </submittedName>
</protein>
<comment type="caution">
    <text evidence="1">The sequence shown here is derived from an EMBL/GenBank/DDBJ whole genome shotgun (WGS) entry which is preliminary data.</text>
</comment>
<sequence>MDGLSPRVLSEIARLERTRNYLEPGEIGWAVRLWEDHVHRSARELWHHHEHGDVHEYCCGNPLQARAVLDIALRAMSPRGARELRKILAHLDGRLTRLSFPPPAAGP</sequence>
<dbReference type="SUPFAM" id="SSF52343">
    <property type="entry name" value="Ferredoxin reductase-like, C-terminal NADP-linked domain"/>
    <property type="match status" value="1"/>
</dbReference>
<proteinExistence type="predicted"/>
<dbReference type="AlphaFoldDB" id="A0A5N5W8N3"/>
<name>A0A5N5W8N3_STRMB</name>
<evidence type="ECO:0000313" key="2">
    <source>
        <dbReference type="Proteomes" id="UP000327000"/>
    </source>
</evidence>
<reference evidence="1 2" key="1">
    <citation type="journal article" date="2019" name="Microb. Cell Fact.">
        <title>Exploring novel herbicidin analogues by transcriptional regulator overexpression and MS/MS molecular networking.</title>
        <authorList>
            <person name="Shi Y."/>
            <person name="Gu R."/>
            <person name="Li Y."/>
            <person name="Wang X."/>
            <person name="Ren W."/>
            <person name="Li X."/>
            <person name="Wang L."/>
            <person name="Xie Y."/>
            <person name="Hong B."/>
        </authorList>
    </citation>
    <scope>NUCLEOTIDE SEQUENCE [LARGE SCALE GENOMIC DNA]</scope>
    <source>
        <strain evidence="1 2">US-43</strain>
    </source>
</reference>
<gene>
    <name evidence="1" type="ORF">FRZ00_13700</name>
</gene>
<dbReference type="EMBL" id="VOKX01000026">
    <property type="protein sequence ID" value="KAB7845676.1"/>
    <property type="molecule type" value="Genomic_DNA"/>
</dbReference>
<evidence type="ECO:0000313" key="1">
    <source>
        <dbReference type="EMBL" id="KAB7845676.1"/>
    </source>
</evidence>